<dbReference type="InterPro" id="IPR014925">
    <property type="entry name" value="CGGC_dom"/>
</dbReference>
<sequence>MKGTIAIKKIGIIICGRYQNCGGGKCFRAAREHAGGFSVYPPEEELQIVGYSYCGGCPGGNIEYVPAEMIKNGAQVIHLATGLVVGYPPCPRIKAFKEFIEVHYGIPVVVGTHPIPMKYFSDHEKMSFWGKAMKEIAPELFKDSEATMIDYN</sequence>
<feature type="domain" description="CGGC" evidence="1">
    <location>
        <begin position="9"/>
        <end position="113"/>
    </location>
</feature>
<dbReference type="Pfam" id="PF08821">
    <property type="entry name" value="CGGC"/>
    <property type="match status" value="1"/>
</dbReference>
<proteinExistence type="predicted"/>
<name>A0A645C554_9ZZZZ</name>
<organism evidence="2">
    <name type="scientific">bioreactor metagenome</name>
    <dbReference type="NCBI Taxonomy" id="1076179"/>
    <lineage>
        <taxon>unclassified sequences</taxon>
        <taxon>metagenomes</taxon>
        <taxon>ecological metagenomes</taxon>
    </lineage>
</organism>
<protein>
    <recommendedName>
        <fullName evidence="1">CGGC domain-containing protein</fullName>
    </recommendedName>
</protein>
<gene>
    <name evidence="2" type="ORF">SDC9_119876</name>
</gene>
<dbReference type="AlphaFoldDB" id="A0A645C554"/>
<accession>A0A645C554</accession>
<reference evidence="2" key="1">
    <citation type="submission" date="2019-08" db="EMBL/GenBank/DDBJ databases">
        <authorList>
            <person name="Kucharzyk K."/>
            <person name="Murdoch R.W."/>
            <person name="Higgins S."/>
            <person name="Loffler F."/>
        </authorList>
    </citation>
    <scope>NUCLEOTIDE SEQUENCE</scope>
</reference>
<dbReference type="SMART" id="SM01078">
    <property type="entry name" value="CGGC"/>
    <property type="match status" value="1"/>
</dbReference>
<evidence type="ECO:0000313" key="2">
    <source>
        <dbReference type="EMBL" id="MPM72900.1"/>
    </source>
</evidence>
<comment type="caution">
    <text evidence="2">The sequence shown here is derived from an EMBL/GenBank/DDBJ whole genome shotgun (WGS) entry which is preliminary data.</text>
</comment>
<dbReference type="EMBL" id="VSSQ01025028">
    <property type="protein sequence ID" value="MPM72900.1"/>
    <property type="molecule type" value="Genomic_DNA"/>
</dbReference>
<evidence type="ECO:0000259" key="1">
    <source>
        <dbReference type="SMART" id="SM01078"/>
    </source>
</evidence>